<comment type="caution">
    <text evidence="3">The sequence shown here is derived from an EMBL/GenBank/DDBJ whole genome shotgun (WGS) entry which is preliminary data.</text>
</comment>
<dbReference type="PROSITE" id="PS51257">
    <property type="entry name" value="PROKAR_LIPOPROTEIN"/>
    <property type="match status" value="1"/>
</dbReference>
<dbReference type="EMBL" id="SMZQ01000003">
    <property type="protein sequence ID" value="TDL38711.1"/>
    <property type="molecule type" value="Genomic_DNA"/>
</dbReference>
<dbReference type="AlphaFoldDB" id="A0A4R5Y2P2"/>
<dbReference type="PANTHER" id="PTHR39335">
    <property type="entry name" value="BLL4220 PROTEIN"/>
    <property type="match status" value="1"/>
</dbReference>
<dbReference type="Pfam" id="PF03640">
    <property type="entry name" value="Lipoprotein_15"/>
    <property type="match status" value="2"/>
</dbReference>
<dbReference type="Proteomes" id="UP000294621">
    <property type="component" value="Unassembled WGS sequence"/>
</dbReference>
<protein>
    <recommendedName>
        <fullName evidence="5">Lipoprotein</fullName>
    </recommendedName>
</protein>
<feature type="chain" id="PRO_5039487727" description="Lipoprotein" evidence="2">
    <location>
        <begin position="20"/>
        <end position="187"/>
    </location>
</feature>
<evidence type="ECO:0000256" key="1">
    <source>
        <dbReference type="SAM" id="MobiDB-lite"/>
    </source>
</evidence>
<evidence type="ECO:0000313" key="3">
    <source>
        <dbReference type="EMBL" id="TDL38711.1"/>
    </source>
</evidence>
<name>A0A4R5Y2P2_9MICC</name>
<evidence type="ECO:0000313" key="4">
    <source>
        <dbReference type="Proteomes" id="UP000294621"/>
    </source>
</evidence>
<dbReference type="PANTHER" id="PTHR39335:SF1">
    <property type="entry name" value="BLL4220 PROTEIN"/>
    <property type="match status" value="1"/>
</dbReference>
<proteinExistence type="predicted"/>
<evidence type="ECO:0008006" key="5">
    <source>
        <dbReference type="Google" id="ProtNLM"/>
    </source>
</evidence>
<dbReference type="GO" id="GO:0043448">
    <property type="term" value="P:alkane catabolic process"/>
    <property type="evidence" value="ECO:0007669"/>
    <property type="project" value="TreeGrafter"/>
</dbReference>
<keyword evidence="2" id="KW-0732">Signal</keyword>
<feature type="signal peptide" evidence="2">
    <location>
        <begin position="1"/>
        <end position="19"/>
    </location>
</feature>
<dbReference type="RefSeq" id="WP_133347708.1">
    <property type="nucleotide sequence ID" value="NZ_SMZQ01000003.1"/>
</dbReference>
<dbReference type="InterPro" id="IPR005297">
    <property type="entry name" value="Lipoprotein_repeat"/>
</dbReference>
<feature type="region of interest" description="Disordered" evidence="1">
    <location>
        <begin position="26"/>
        <end position="60"/>
    </location>
</feature>
<accession>A0A4R5Y2P2</accession>
<reference evidence="3 4" key="1">
    <citation type="submission" date="2019-03" db="EMBL/GenBank/DDBJ databases">
        <title>Genome Sequencing and Assembly of Various Microbes Isolated from Partially Reclaimed Soil and Acid Mine Drainage (AMD) Site.</title>
        <authorList>
            <person name="Steinbock B."/>
            <person name="Bechtold R."/>
            <person name="Sevigny J.L."/>
            <person name="Thomas D."/>
            <person name="Cuthill L.R."/>
            <person name="Aveiro Johannsen E.J."/>
            <person name="Thomas K."/>
            <person name="Ghosh A."/>
        </authorList>
    </citation>
    <scope>NUCLEOTIDE SEQUENCE [LARGE SCALE GENOMIC DNA]</scope>
    <source>
        <strain evidence="3 4">S-A1</strain>
    </source>
</reference>
<evidence type="ECO:0000256" key="2">
    <source>
        <dbReference type="SAM" id="SignalP"/>
    </source>
</evidence>
<organism evidence="3 4">
    <name type="scientific">Arthrobacter nitrophenolicus</name>
    <dbReference type="NCBI Taxonomy" id="683150"/>
    <lineage>
        <taxon>Bacteria</taxon>
        <taxon>Bacillati</taxon>
        <taxon>Actinomycetota</taxon>
        <taxon>Actinomycetes</taxon>
        <taxon>Micrococcales</taxon>
        <taxon>Micrococcaceae</taxon>
        <taxon>Arthrobacter</taxon>
    </lineage>
</organism>
<sequence>MKHHLGAGLAILALSAALAACGGSTGTTPADSSPAVTTGSPPASATAPAASVSPPSATSTTTAGAAVDLMTASSSAGEIVVDADGRSVYFFTKDVKDSGTSTCTDACLAAWPPVLTTSATPSAEGVTGELGTITTPDGKQQVTLNGLPLYYFAQDARPGDILGQGVNNIWYLADPAGGMIQMGGAGY</sequence>
<gene>
    <name evidence="3" type="ORF">E2R57_07130</name>
</gene>
<dbReference type="OrthoDB" id="597632at2"/>